<dbReference type="Gene3D" id="3.40.50.2020">
    <property type="match status" value="1"/>
</dbReference>
<gene>
    <name evidence="1" type="ORF">Sru01_03570</name>
</gene>
<name>A0A919V2K3_9ACTN</name>
<dbReference type="PANTHER" id="PTHR47505:SF1">
    <property type="entry name" value="DNA UTILIZATION PROTEIN YHGH"/>
    <property type="match status" value="1"/>
</dbReference>
<dbReference type="EMBL" id="BOOU01000004">
    <property type="protein sequence ID" value="GII75375.1"/>
    <property type="molecule type" value="Genomic_DNA"/>
</dbReference>
<organism evidence="1 2">
    <name type="scientific">Sphaerisporangium rufum</name>
    <dbReference type="NCBI Taxonomy" id="1381558"/>
    <lineage>
        <taxon>Bacteria</taxon>
        <taxon>Bacillati</taxon>
        <taxon>Actinomycetota</taxon>
        <taxon>Actinomycetes</taxon>
        <taxon>Streptosporangiales</taxon>
        <taxon>Streptosporangiaceae</taxon>
        <taxon>Sphaerisporangium</taxon>
    </lineage>
</organism>
<dbReference type="InterPro" id="IPR051910">
    <property type="entry name" value="ComF/GntX_DNA_util-trans"/>
</dbReference>
<proteinExistence type="predicted"/>
<dbReference type="InterPro" id="IPR029057">
    <property type="entry name" value="PRTase-like"/>
</dbReference>
<dbReference type="AlphaFoldDB" id="A0A919V2K3"/>
<evidence type="ECO:0000313" key="2">
    <source>
        <dbReference type="Proteomes" id="UP000655287"/>
    </source>
</evidence>
<sequence length="249" mass="24732">MLTALLDLVLPARCAGCDRPGAQICAGCLAGMRGDPAPRPPAPAPAGLPPCWSAARYEGTARRVILAYKERGRTALGPPLAACLAGTVLAALGAGGGPARPADPPVPVGPVGPVGPAVALVPVPSARRAVRRRGHDPVGRLAALAGRRLRAAGYPVAPAPVLVPRRRVADQAGLSAVQRAANLTGAFTVHPARGGAPPGAWGPGAGLLVLVDDIVTTGATLAEAARALRAAGAGVALAVTLAGTPRRHR</sequence>
<comment type="caution">
    <text evidence="1">The sequence shown here is derived from an EMBL/GenBank/DDBJ whole genome shotgun (WGS) entry which is preliminary data.</text>
</comment>
<dbReference type="SUPFAM" id="SSF53271">
    <property type="entry name" value="PRTase-like"/>
    <property type="match status" value="1"/>
</dbReference>
<dbReference type="Proteomes" id="UP000655287">
    <property type="component" value="Unassembled WGS sequence"/>
</dbReference>
<protein>
    <recommendedName>
        <fullName evidence="3">ComF family protein</fullName>
    </recommendedName>
</protein>
<accession>A0A919V2K3</accession>
<dbReference type="PANTHER" id="PTHR47505">
    <property type="entry name" value="DNA UTILIZATION PROTEIN YHGH"/>
    <property type="match status" value="1"/>
</dbReference>
<dbReference type="RefSeq" id="WP_203982041.1">
    <property type="nucleotide sequence ID" value="NZ_BOOU01000004.1"/>
</dbReference>
<evidence type="ECO:0000313" key="1">
    <source>
        <dbReference type="EMBL" id="GII75375.1"/>
    </source>
</evidence>
<evidence type="ECO:0008006" key="3">
    <source>
        <dbReference type="Google" id="ProtNLM"/>
    </source>
</evidence>
<keyword evidence="2" id="KW-1185">Reference proteome</keyword>
<reference evidence="1" key="1">
    <citation type="submission" date="2021-01" db="EMBL/GenBank/DDBJ databases">
        <title>Whole genome shotgun sequence of Sphaerisporangium rufum NBRC 109079.</title>
        <authorList>
            <person name="Komaki H."/>
            <person name="Tamura T."/>
        </authorList>
    </citation>
    <scope>NUCLEOTIDE SEQUENCE</scope>
    <source>
        <strain evidence="1">NBRC 109079</strain>
    </source>
</reference>